<proteinExistence type="predicted"/>
<protein>
    <submittedName>
        <fullName evidence="1">Uncharacterized protein</fullName>
    </submittedName>
</protein>
<evidence type="ECO:0000313" key="2">
    <source>
        <dbReference type="Proteomes" id="UP000234855"/>
    </source>
</evidence>
<organism evidence="1 2">
    <name type="scientific">Bifidobacterium imperatoris</name>
    <dbReference type="NCBI Taxonomy" id="2020965"/>
    <lineage>
        <taxon>Bacteria</taxon>
        <taxon>Bacillati</taxon>
        <taxon>Actinomycetota</taxon>
        <taxon>Actinomycetes</taxon>
        <taxon>Bifidobacteriales</taxon>
        <taxon>Bifidobacteriaceae</taxon>
        <taxon>Bifidobacterium</taxon>
    </lineage>
</organism>
<dbReference type="AlphaFoldDB" id="A0A2N5IP92"/>
<reference evidence="1 2" key="1">
    <citation type="submission" date="2017-07" db="EMBL/GenBank/DDBJ databases">
        <title>Bifidobacterium novel species.</title>
        <authorList>
            <person name="Lugli G.A."/>
            <person name="Milani C."/>
            <person name="Duranti S."/>
            <person name="Mangifesta M."/>
        </authorList>
    </citation>
    <scope>NUCLEOTIDE SEQUENCE [LARGE SCALE GENOMIC DNA]</scope>
    <source>
        <strain evidence="1 2">45</strain>
    </source>
</reference>
<evidence type="ECO:0000313" key="1">
    <source>
        <dbReference type="EMBL" id="PLS23780.1"/>
    </source>
</evidence>
<comment type="caution">
    <text evidence="1">The sequence shown here is derived from an EMBL/GenBank/DDBJ whole genome shotgun (WGS) entry which is preliminary data.</text>
</comment>
<gene>
    <name evidence="1" type="ORF">Tam1G_2171</name>
</gene>
<dbReference type="EMBL" id="NMWV01000046">
    <property type="protein sequence ID" value="PLS23780.1"/>
    <property type="molecule type" value="Genomic_DNA"/>
</dbReference>
<name>A0A2N5IP92_9BIFI</name>
<accession>A0A2N5IP92</accession>
<sequence>MYGGGMQIIVDERNRLLHVDLSGFRSTVNVGDYGVFQHASGVKPSKPVYLGCLWAIPSGNFGKKATWNVDGSITVVGSLTNGDRCLHTPRSLPIPDGVTFA</sequence>
<dbReference type="Proteomes" id="UP000234855">
    <property type="component" value="Unassembled WGS sequence"/>
</dbReference>